<evidence type="ECO:0000259" key="2">
    <source>
        <dbReference type="Pfam" id="PF20151"/>
    </source>
</evidence>
<evidence type="ECO:0000256" key="1">
    <source>
        <dbReference type="SAM" id="Phobius"/>
    </source>
</evidence>
<reference evidence="4" key="1">
    <citation type="submission" date="2014-04" db="EMBL/GenBank/DDBJ databases">
        <title>Evolutionary Origins and Diversification of the Mycorrhizal Mutualists.</title>
        <authorList>
            <consortium name="DOE Joint Genome Institute"/>
            <consortium name="Mycorrhizal Genomics Consortium"/>
            <person name="Kohler A."/>
            <person name="Kuo A."/>
            <person name="Nagy L.G."/>
            <person name="Floudas D."/>
            <person name="Copeland A."/>
            <person name="Barry K.W."/>
            <person name="Cichocki N."/>
            <person name="Veneault-Fourrey C."/>
            <person name="LaButti K."/>
            <person name="Lindquist E.A."/>
            <person name="Lipzen A."/>
            <person name="Lundell T."/>
            <person name="Morin E."/>
            <person name="Murat C."/>
            <person name="Riley R."/>
            <person name="Ohm R."/>
            <person name="Sun H."/>
            <person name="Tunlid A."/>
            <person name="Henrissat B."/>
            <person name="Grigoriev I.V."/>
            <person name="Hibbett D.S."/>
            <person name="Martin F."/>
        </authorList>
    </citation>
    <scope>NUCLEOTIDE SEQUENCE [LARGE SCALE GENOMIC DNA]</scope>
    <source>
        <strain evidence="4">FD-334 SS-4</strain>
    </source>
</reference>
<feature type="transmembrane region" description="Helical" evidence="1">
    <location>
        <begin position="31"/>
        <end position="48"/>
    </location>
</feature>
<dbReference type="OrthoDB" id="2952413at2759"/>
<organism evidence="3 4">
    <name type="scientific">Hypholoma sublateritium (strain FD-334 SS-4)</name>
    <dbReference type="NCBI Taxonomy" id="945553"/>
    <lineage>
        <taxon>Eukaryota</taxon>
        <taxon>Fungi</taxon>
        <taxon>Dikarya</taxon>
        <taxon>Basidiomycota</taxon>
        <taxon>Agaricomycotina</taxon>
        <taxon>Agaricomycetes</taxon>
        <taxon>Agaricomycetidae</taxon>
        <taxon>Agaricales</taxon>
        <taxon>Agaricineae</taxon>
        <taxon>Strophariaceae</taxon>
        <taxon>Hypholoma</taxon>
    </lineage>
</organism>
<name>A0A0D2PQU8_HYPSF</name>
<evidence type="ECO:0000313" key="3">
    <source>
        <dbReference type="EMBL" id="KJA22190.1"/>
    </source>
</evidence>
<dbReference type="OMA" id="YLMAITW"/>
<dbReference type="InterPro" id="IPR045340">
    <property type="entry name" value="DUF6533"/>
</dbReference>
<feature type="transmembrane region" description="Helical" evidence="1">
    <location>
        <begin position="132"/>
        <end position="150"/>
    </location>
</feature>
<protein>
    <recommendedName>
        <fullName evidence="2">DUF6533 domain-containing protein</fullName>
    </recommendedName>
</protein>
<dbReference type="Pfam" id="PF20151">
    <property type="entry name" value="DUF6533"/>
    <property type="match status" value="1"/>
</dbReference>
<keyword evidence="1" id="KW-0472">Membrane</keyword>
<dbReference type="EMBL" id="KN817552">
    <property type="protein sequence ID" value="KJA22190.1"/>
    <property type="molecule type" value="Genomic_DNA"/>
</dbReference>
<dbReference type="Proteomes" id="UP000054270">
    <property type="component" value="Unassembled WGS sequence"/>
</dbReference>
<dbReference type="AlphaFoldDB" id="A0A0D2PQU8"/>
<feature type="domain" description="DUF6533" evidence="2">
    <location>
        <begin position="31"/>
        <end position="76"/>
    </location>
</feature>
<keyword evidence="4" id="KW-1185">Reference proteome</keyword>
<proteinExistence type="predicted"/>
<accession>A0A0D2PQU8</accession>
<feature type="transmembrane region" description="Helical" evidence="1">
    <location>
        <begin position="233"/>
        <end position="254"/>
    </location>
</feature>
<feature type="transmembrane region" description="Helical" evidence="1">
    <location>
        <begin position="266"/>
        <end position="288"/>
    </location>
</feature>
<evidence type="ECO:0000313" key="4">
    <source>
        <dbReference type="Proteomes" id="UP000054270"/>
    </source>
</evidence>
<keyword evidence="1" id="KW-1133">Transmembrane helix</keyword>
<feature type="transmembrane region" description="Helical" evidence="1">
    <location>
        <begin position="68"/>
        <end position="85"/>
    </location>
</feature>
<feature type="transmembrane region" description="Helical" evidence="1">
    <location>
        <begin position="97"/>
        <end position="120"/>
    </location>
</feature>
<keyword evidence="1" id="KW-0812">Transmembrane</keyword>
<gene>
    <name evidence="3" type="ORF">HYPSUDRAFT_41363</name>
</gene>
<sequence length="325" mass="36047">MSWLNTLGSSSDLPSVADQIVDFKSVRNGNYSSVVTLTILVYNAILVFPQEVEHIWRSKWSLPKVLYIFLRYCGIIHTAILLRFSTSINVPRQRCQVYYWLVALEGPVIFAMAVNVLLTMRINALYGRSSKVMTILTFLVLCQFGFSTYVHSTTTIQTVEGVPPFMNVAIPGCITVVAPEKGLLLASWLVAFAVTGTFFCMTMYKLCTGMWLREAKGKGNFIILIVRNRHYTPLLAAFFGDGVVYYFLITALLLTSTLMEQLALPVLGSVPIPWLVGVYSFAGANLVLGLRKAAAQNTVSGAANWETTLSAMYFAPDMAHNSEVF</sequence>
<feature type="transmembrane region" description="Helical" evidence="1">
    <location>
        <begin position="188"/>
        <end position="212"/>
    </location>
</feature>